<feature type="compositionally biased region" description="Low complexity" evidence="1">
    <location>
        <begin position="11"/>
        <end position="35"/>
    </location>
</feature>
<keyword evidence="3" id="KW-1185">Reference proteome</keyword>
<feature type="compositionally biased region" description="Basic residues" evidence="1">
    <location>
        <begin position="68"/>
        <end position="77"/>
    </location>
</feature>
<feature type="compositionally biased region" description="Basic residues" evidence="1">
    <location>
        <begin position="1"/>
        <end position="10"/>
    </location>
</feature>
<protein>
    <submittedName>
        <fullName evidence="2">Uncharacterized protein</fullName>
    </submittedName>
</protein>
<sequence>GRAPRRRARSLARAGSGRCSRGPELASSLAGGLARRAGKAAGGERPGSEAAPLPGPRGGAGSALGLPHPRRRRRLRCGSKPNMAAAAARRTRGPRGGRAAARARAQRAAGCGSAALGRRRRRPGDMASGPRRRRRRRLRGALGDEARP</sequence>
<proteinExistence type="predicted"/>
<comment type="caution">
    <text evidence="2">The sequence shown here is derived from an EMBL/GenBank/DDBJ whole genome shotgun (WGS) entry which is preliminary data.</text>
</comment>
<evidence type="ECO:0000256" key="1">
    <source>
        <dbReference type="SAM" id="MobiDB-lite"/>
    </source>
</evidence>
<feature type="non-terminal residue" evidence="2">
    <location>
        <position position="1"/>
    </location>
</feature>
<feature type="non-terminal residue" evidence="2">
    <location>
        <position position="148"/>
    </location>
</feature>
<feature type="compositionally biased region" description="Low complexity" evidence="1">
    <location>
        <begin position="97"/>
        <end position="115"/>
    </location>
</feature>
<evidence type="ECO:0000313" key="2">
    <source>
        <dbReference type="EMBL" id="VTJ75303.1"/>
    </source>
</evidence>
<dbReference type="AlphaFoldDB" id="A0A5E4C098"/>
<dbReference type="EMBL" id="CABDUW010000792">
    <property type="protein sequence ID" value="VTJ75303.1"/>
    <property type="molecule type" value="Genomic_DNA"/>
</dbReference>
<feature type="compositionally biased region" description="Basic residues" evidence="1">
    <location>
        <begin position="130"/>
        <end position="139"/>
    </location>
</feature>
<gene>
    <name evidence="2" type="ORF">MONAX_5E010864</name>
</gene>
<organism evidence="2 3">
    <name type="scientific">Marmota monax</name>
    <name type="common">Woodchuck</name>
    <dbReference type="NCBI Taxonomy" id="9995"/>
    <lineage>
        <taxon>Eukaryota</taxon>
        <taxon>Metazoa</taxon>
        <taxon>Chordata</taxon>
        <taxon>Craniata</taxon>
        <taxon>Vertebrata</taxon>
        <taxon>Euteleostomi</taxon>
        <taxon>Mammalia</taxon>
        <taxon>Eutheria</taxon>
        <taxon>Euarchontoglires</taxon>
        <taxon>Glires</taxon>
        <taxon>Rodentia</taxon>
        <taxon>Sciuromorpha</taxon>
        <taxon>Sciuridae</taxon>
        <taxon>Xerinae</taxon>
        <taxon>Marmotini</taxon>
        <taxon>Marmota</taxon>
    </lineage>
</organism>
<feature type="region of interest" description="Disordered" evidence="1">
    <location>
        <begin position="1"/>
        <end position="148"/>
    </location>
</feature>
<accession>A0A5E4C098</accession>
<evidence type="ECO:0000313" key="3">
    <source>
        <dbReference type="Proteomes" id="UP000335636"/>
    </source>
</evidence>
<reference evidence="2" key="1">
    <citation type="submission" date="2019-04" db="EMBL/GenBank/DDBJ databases">
        <authorList>
            <person name="Alioto T."/>
            <person name="Alioto T."/>
        </authorList>
    </citation>
    <scope>NUCLEOTIDE SEQUENCE [LARGE SCALE GENOMIC DNA]</scope>
</reference>
<dbReference type="Proteomes" id="UP000335636">
    <property type="component" value="Unassembled WGS sequence"/>
</dbReference>
<name>A0A5E4C098_MARMO</name>